<organism evidence="2 3">
    <name type="scientific">Hymenobacter cavernae</name>
    <dbReference type="NCBI Taxonomy" id="2044852"/>
    <lineage>
        <taxon>Bacteria</taxon>
        <taxon>Pseudomonadati</taxon>
        <taxon>Bacteroidota</taxon>
        <taxon>Cytophagia</taxon>
        <taxon>Cytophagales</taxon>
        <taxon>Hymenobacteraceae</taxon>
        <taxon>Hymenobacter</taxon>
    </lineage>
</organism>
<keyword evidence="3" id="KW-1185">Reference proteome</keyword>
<accession>A0ABQ1UIK9</accession>
<sequence length="492" mass="51421">MAVGRSYAQYQTPGTGVRWTLDQLAAASGGTVTGAGPAFQVNNTIRLAANDTLLINTNATVRLASLALFYVDGVLLVNPPDSAKFTAVNPAAPFHSFSFSATSTGSQLRKTIVEYGGGIKVVGANLLIDRCAIRYQVTSIGNTATNSGAINMSGSGSTITNCRIYRNGRSAILSPSNGGVSPVIRGNVLIENDTENGNYPQINLGPGGATPIIIENNLIVGRYLMSGGIAVSNLLGSPNGTQVVIRKNVIRNNRYGVTIIGSNINSYITQNTIENNNINPNAATGGSGISLQGTGTQTGVVSRNSIKGNLWGVTMIRSSTTAASGPVVSFGEAGSSDTTNVGLNQFANNSNGGQVYDFYNNIPNNTKAENNGWGTASATEIENHIYHKVDSEALGLVDFQPFLTPLATHTANRLTVAAYPNPARESVTFALPTSTAAHVQVRDALGRVVAELQARPSTGQLVLPTAQLAPGLYTYRLTQEKATATGKLLVTK</sequence>
<dbReference type="EMBL" id="BMHT01000005">
    <property type="protein sequence ID" value="GGF17922.1"/>
    <property type="molecule type" value="Genomic_DNA"/>
</dbReference>
<dbReference type="InterPro" id="IPR011050">
    <property type="entry name" value="Pectin_lyase_fold/virulence"/>
</dbReference>
<dbReference type="Proteomes" id="UP000632273">
    <property type="component" value="Unassembled WGS sequence"/>
</dbReference>
<dbReference type="SUPFAM" id="SSF51126">
    <property type="entry name" value="Pectin lyase-like"/>
    <property type="match status" value="1"/>
</dbReference>
<dbReference type="InterPro" id="IPR012334">
    <property type="entry name" value="Pectin_lyas_fold"/>
</dbReference>
<evidence type="ECO:0000313" key="3">
    <source>
        <dbReference type="Proteomes" id="UP000632273"/>
    </source>
</evidence>
<gene>
    <name evidence="2" type="ORF">GCM10011383_31710</name>
</gene>
<dbReference type="SMART" id="SM00710">
    <property type="entry name" value="PbH1"/>
    <property type="match status" value="5"/>
</dbReference>
<dbReference type="InterPro" id="IPR026444">
    <property type="entry name" value="Secre_tail"/>
</dbReference>
<comment type="caution">
    <text evidence="2">The sequence shown here is derived from an EMBL/GenBank/DDBJ whole genome shotgun (WGS) entry which is preliminary data.</text>
</comment>
<dbReference type="Pfam" id="PF18962">
    <property type="entry name" value="Por_Secre_tail"/>
    <property type="match status" value="1"/>
</dbReference>
<evidence type="ECO:0000259" key="1">
    <source>
        <dbReference type="Pfam" id="PF18962"/>
    </source>
</evidence>
<evidence type="ECO:0000313" key="2">
    <source>
        <dbReference type="EMBL" id="GGF17922.1"/>
    </source>
</evidence>
<dbReference type="NCBIfam" id="TIGR04183">
    <property type="entry name" value="Por_Secre_tail"/>
    <property type="match status" value="1"/>
</dbReference>
<proteinExistence type="predicted"/>
<dbReference type="InterPro" id="IPR006626">
    <property type="entry name" value="PbH1"/>
</dbReference>
<feature type="domain" description="Secretion system C-terminal sorting" evidence="1">
    <location>
        <begin position="419"/>
        <end position="490"/>
    </location>
</feature>
<reference evidence="3" key="1">
    <citation type="journal article" date="2019" name="Int. J. Syst. Evol. Microbiol.">
        <title>The Global Catalogue of Microorganisms (GCM) 10K type strain sequencing project: providing services to taxonomists for standard genome sequencing and annotation.</title>
        <authorList>
            <consortium name="The Broad Institute Genomics Platform"/>
            <consortium name="The Broad Institute Genome Sequencing Center for Infectious Disease"/>
            <person name="Wu L."/>
            <person name="Ma J."/>
        </authorList>
    </citation>
    <scope>NUCLEOTIDE SEQUENCE [LARGE SCALE GENOMIC DNA]</scope>
    <source>
        <strain evidence="3">CGMCC 1.15197</strain>
    </source>
</reference>
<name>A0ABQ1UIK9_9BACT</name>
<protein>
    <recommendedName>
        <fullName evidence="1">Secretion system C-terminal sorting domain-containing protein</fullName>
    </recommendedName>
</protein>
<dbReference type="Gene3D" id="2.160.20.10">
    <property type="entry name" value="Single-stranded right-handed beta-helix, Pectin lyase-like"/>
    <property type="match status" value="1"/>
</dbReference>